<gene>
    <name evidence="1" type="ORF">HF519_10525</name>
</gene>
<name>A0A848DH64_9PSEU</name>
<dbReference type="SUPFAM" id="SSF54427">
    <property type="entry name" value="NTF2-like"/>
    <property type="match status" value="1"/>
</dbReference>
<accession>A0A848DH64</accession>
<dbReference type="GO" id="GO:0030638">
    <property type="term" value="P:polyketide metabolic process"/>
    <property type="evidence" value="ECO:0007669"/>
    <property type="project" value="InterPro"/>
</dbReference>
<reference evidence="1 2" key="1">
    <citation type="submission" date="2020-04" db="EMBL/GenBank/DDBJ databases">
        <authorList>
            <person name="Klaysubun C."/>
            <person name="Duangmal K."/>
            <person name="Lipun K."/>
        </authorList>
    </citation>
    <scope>NUCLEOTIDE SEQUENCE [LARGE SCALE GENOMIC DNA]</scope>
    <source>
        <strain evidence="1 2">DSM 45300</strain>
    </source>
</reference>
<dbReference type="InterPro" id="IPR009959">
    <property type="entry name" value="Cyclase_SnoaL-like"/>
</dbReference>
<sequence>MSLADRLYQAYRSRDINRVSDLYAPGGWHREVATGRVSRGREAIGRGLQSFLEAFPDARWEAEAIIVDDSREAVPYRLTGTLSKRLGGFQPRGQILDLRGVHVLGSIDDQIAWSEDYWDAETFRRQMSGA</sequence>
<dbReference type="Gene3D" id="3.10.450.50">
    <property type="match status" value="1"/>
</dbReference>
<dbReference type="Pfam" id="PF07366">
    <property type="entry name" value="SnoaL"/>
    <property type="match status" value="1"/>
</dbReference>
<dbReference type="EMBL" id="JAAXKZ010000029">
    <property type="protein sequence ID" value="NMH91997.1"/>
    <property type="molecule type" value="Genomic_DNA"/>
</dbReference>
<protein>
    <submittedName>
        <fullName evidence="1">Ester cyclase</fullName>
    </submittedName>
</protein>
<evidence type="ECO:0000313" key="1">
    <source>
        <dbReference type="EMBL" id="NMH91997.1"/>
    </source>
</evidence>
<evidence type="ECO:0000313" key="2">
    <source>
        <dbReference type="Proteomes" id="UP000586918"/>
    </source>
</evidence>
<proteinExistence type="predicted"/>
<keyword evidence="2" id="KW-1185">Reference proteome</keyword>
<comment type="caution">
    <text evidence="1">The sequence shown here is derived from an EMBL/GenBank/DDBJ whole genome shotgun (WGS) entry which is preliminary data.</text>
</comment>
<dbReference type="AlphaFoldDB" id="A0A848DH64"/>
<dbReference type="Proteomes" id="UP000586918">
    <property type="component" value="Unassembled WGS sequence"/>
</dbReference>
<dbReference type="InterPro" id="IPR032710">
    <property type="entry name" value="NTF2-like_dom_sf"/>
</dbReference>
<dbReference type="RefSeq" id="WP_169412623.1">
    <property type="nucleotide sequence ID" value="NZ_JAAXKZ010000029.1"/>
</dbReference>
<organism evidence="1 2">
    <name type="scientific">Pseudonocardia bannensis</name>
    <dbReference type="NCBI Taxonomy" id="630973"/>
    <lineage>
        <taxon>Bacteria</taxon>
        <taxon>Bacillati</taxon>
        <taxon>Actinomycetota</taxon>
        <taxon>Actinomycetes</taxon>
        <taxon>Pseudonocardiales</taxon>
        <taxon>Pseudonocardiaceae</taxon>
        <taxon>Pseudonocardia</taxon>
    </lineage>
</organism>